<name>K6ZD77_9ALTE</name>
<reference evidence="2 3" key="1">
    <citation type="journal article" date="2017" name="Antonie Van Leeuwenhoek">
        <title>Rhizobium rhizosphaerae sp. nov., a novel species isolated from rice rhizosphere.</title>
        <authorList>
            <person name="Zhao J.J."/>
            <person name="Zhang J."/>
            <person name="Zhang R.J."/>
            <person name="Zhang C.W."/>
            <person name="Yin H.Q."/>
            <person name="Zhang X.X."/>
        </authorList>
    </citation>
    <scope>NUCLEOTIDE SEQUENCE [LARGE SCALE GENOMIC DNA]</scope>
    <source>
        <strain evidence="2 3">BSs20135</strain>
    </source>
</reference>
<comment type="caution">
    <text evidence="2">The sequence shown here is derived from an EMBL/GenBank/DDBJ whole genome shotgun (WGS) entry which is preliminary data.</text>
</comment>
<dbReference type="RefSeq" id="WP_007624215.1">
    <property type="nucleotide sequence ID" value="NZ_BAEO01000062.1"/>
</dbReference>
<dbReference type="eggNOG" id="COG4313">
    <property type="taxonomic scope" value="Bacteria"/>
</dbReference>
<dbReference type="STRING" id="493475.GARC_4413"/>
<dbReference type="InterPro" id="IPR025737">
    <property type="entry name" value="FApF"/>
</dbReference>
<feature type="signal peptide" evidence="1">
    <location>
        <begin position="1"/>
        <end position="23"/>
    </location>
</feature>
<keyword evidence="1" id="KW-0732">Signal</keyword>
<accession>K6ZD77</accession>
<evidence type="ECO:0000313" key="3">
    <source>
        <dbReference type="Proteomes" id="UP000006327"/>
    </source>
</evidence>
<proteinExistence type="predicted"/>
<dbReference type="Proteomes" id="UP000006327">
    <property type="component" value="Unassembled WGS sequence"/>
</dbReference>
<evidence type="ECO:0000313" key="2">
    <source>
        <dbReference type="EMBL" id="GAC21355.1"/>
    </source>
</evidence>
<gene>
    <name evidence="2" type="ORF">GARC_4413</name>
</gene>
<dbReference type="AlphaFoldDB" id="K6ZD77"/>
<dbReference type="EMBL" id="BAEO01000062">
    <property type="protein sequence ID" value="GAC21355.1"/>
    <property type="molecule type" value="Genomic_DNA"/>
</dbReference>
<evidence type="ECO:0000256" key="1">
    <source>
        <dbReference type="SAM" id="SignalP"/>
    </source>
</evidence>
<sequence>MFKQSILMTGLVTSGLMSFAASADNSHTTTQAITHAPIGVMGDHLHKEGEFMLSYRFMNMQMSGNVQGNNSISNDDIVTTIANPNAPPATVRVVPQDMTSQMHMLGFMYAPTSNITLMAMINYIDRDMTLTTYQGMSGTTVLGDFETASSGLADSKLAVLYRLYDSPKHKLHANIGWVIPTGSVEEKGEVLTPMNTKMTMRLPYSMQTSTGSHQGEFGLTYNGYSDNTSWGAQGLLTTSLGENDEGYEPGNKTQFTAWAGYALSDVVSASVRLKYSSSDEISGADSQIIAPVTTANPANYGADVLDLGIGINTVFTNKHRVAFEYSVPLSYDVNGVQMDMDNMLTLGYQIAF</sequence>
<organism evidence="2 3">
    <name type="scientific">Paraglaciecola arctica BSs20135</name>
    <dbReference type="NCBI Taxonomy" id="493475"/>
    <lineage>
        <taxon>Bacteria</taxon>
        <taxon>Pseudomonadati</taxon>
        <taxon>Pseudomonadota</taxon>
        <taxon>Gammaproteobacteria</taxon>
        <taxon>Alteromonadales</taxon>
        <taxon>Alteromonadaceae</taxon>
        <taxon>Paraglaciecola</taxon>
    </lineage>
</organism>
<feature type="chain" id="PRO_5003898281" evidence="1">
    <location>
        <begin position="24"/>
        <end position="352"/>
    </location>
</feature>
<dbReference type="Pfam" id="PF13557">
    <property type="entry name" value="Phenol_MetA_deg"/>
    <property type="match status" value="1"/>
</dbReference>
<protein>
    <submittedName>
        <fullName evidence="2">Alpha amylase domain-containing protein</fullName>
    </submittedName>
</protein>
<keyword evidence="3" id="KW-1185">Reference proteome</keyword>